<name>X1K6D4_9ZZZZ</name>
<comment type="caution">
    <text evidence="1">The sequence shown here is derived from an EMBL/GenBank/DDBJ whole genome shotgun (WGS) entry which is preliminary data.</text>
</comment>
<dbReference type="InterPro" id="IPR043519">
    <property type="entry name" value="NT_sf"/>
</dbReference>
<evidence type="ECO:0008006" key="2">
    <source>
        <dbReference type="Google" id="ProtNLM"/>
    </source>
</evidence>
<gene>
    <name evidence="1" type="ORF">S03H2_67731</name>
</gene>
<dbReference type="AlphaFoldDB" id="X1K6D4"/>
<dbReference type="SUPFAM" id="SSF81301">
    <property type="entry name" value="Nucleotidyltransferase"/>
    <property type="match status" value="1"/>
</dbReference>
<feature type="non-terminal residue" evidence="1">
    <location>
        <position position="1"/>
    </location>
</feature>
<dbReference type="EMBL" id="BARU01044406">
    <property type="protein sequence ID" value="GAH77643.1"/>
    <property type="molecule type" value="Genomic_DNA"/>
</dbReference>
<protein>
    <recommendedName>
        <fullName evidence="2">Polymerase nucleotidyl transferase domain-containing protein</fullName>
    </recommendedName>
</protein>
<proteinExistence type="predicted"/>
<reference evidence="1" key="1">
    <citation type="journal article" date="2014" name="Front. Microbiol.">
        <title>High frequency of phylogenetically diverse reductive dehalogenase-homologous genes in deep subseafloor sedimentary metagenomes.</title>
        <authorList>
            <person name="Kawai M."/>
            <person name="Futagami T."/>
            <person name="Toyoda A."/>
            <person name="Takaki Y."/>
            <person name="Nishi S."/>
            <person name="Hori S."/>
            <person name="Arai W."/>
            <person name="Tsubouchi T."/>
            <person name="Morono Y."/>
            <person name="Uchiyama I."/>
            <person name="Ito T."/>
            <person name="Fujiyama A."/>
            <person name="Inagaki F."/>
            <person name="Takami H."/>
        </authorList>
    </citation>
    <scope>NUCLEOTIDE SEQUENCE</scope>
    <source>
        <strain evidence="1">Expedition CK06-06</strain>
    </source>
</reference>
<evidence type="ECO:0000313" key="1">
    <source>
        <dbReference type="EMBL" id="GAH77643.1"/>
    </source>
</evidence>
<organism evidence="1">
    <name type="scientific">marine sediment metagenome</name>
    <dbReference type="NCBI Taxonomy" id="412755"/>
    <lineage>
        <taxon>unclassified sequences</taxon>
        <taxon>metagenomes</taxon>
        <taxon>ecological metagenomes</taxon>
    </lineage>
</organism>
<sequence>VFETIHMSERRELEKRYSVEWKNIANFMKYNTGFRLSGIARGGSRVKGTHSDYSDLDIIFAISGDPVRTVIYPKLVSKLKENFPRNTVADVIYKRKKIKDKKNQ</sequence>
<accession>X1K6D4</accession>